<evidence type="ECO:0000256" key="3">
    <source>
        <dbReference type="ARBA" id="ARBA00022741"/>
    </source>
</evidence>
<feature type="region of interest" description="Disordered" evidence="16">
    <location>
        <begin position="99"/>
        <end position="121"/>
    </location>
</feature>
<keyword evidence="11" id="KW-0413">Isomerase</keyword>
<keyword evidence="9" id="KW-0238">DNA-binding</keyword>
<comment type="catalytic activity">
    <reaction evidence="14">
        <text>ATP + H2O = ADP + phosphate + H(+)</text>
        <dbReference type="Rhea" id="RHEA:13065"/>
        <dbReference type="ChEBI" id="CHEBI:15377"/>
        <dbReference type="ChEBI" id="CHEBI:15378"/>
        <dbReference type="ChEBI" id="CHEBI:30616"/>
        <dbReference type="ChEBI" id="CHEBI:43474"/>
        <dbReference type="ChEBI" id="CHEBI:456216"/>
        <dbReference type="EC" id="5.6.2.4"/>
    </reaction>
</comment>
<dbReference type="Proteomes" id="UP001168620">
    <property type="component" value="Unassembled WGS sequence"/>
</dbReference>
<dbReference type="Pfam" id="PF13361">
    <property type="entry name" value="UvrD_C"/>
    <property type="match status" value="1"/>
</dbReference>
<dbReference type="InterPro" id="IPR014017">
    <property type="entry name" value="DNA_helicase_UvrD-like_C"/>
</dbReference>
<evidence type="ECO:0000256" key="15">
    <source>
        <dbReference type="PROSITE-ProRule" id="PRU00560"/>
    </source>
</evidence>
<evidence type="ECO:0000313" key="20">
    <source>
        <dbReference type="Proteomes" id="UP001168620"/>
    </source>
</evidence>
<accession>A0ABT8FK76</accession>
<keyword evidence="6 15" id="KW-0347">Helicase</keyword>
<dbReference type="SUPFAM" id="SSF52540">
    <property type="entry name" value="P-loop containing nucleoside triphosphate hydrolases"/>
    <property type="match status" value="1"/>
</dbReference>
<reference evidence="19" key="1">
    <citation type="submission" date="2023-06" db="EMBL/GenBank/DDBJ databases">
        <title>Draft genome sequence of Nocardioides sp. SOB77.</title>
        <authorList>
            <person name="Zhang G."/>
        </authorList>
    </citation>
    <scope>NUCLEOTIDE SEQUENCE</scope>
    <source>
        <strain evidence="19">SOB77</strain>
    </source>
</reference>
<comment type="similarity">
    <text evidence="1">Belongs to the helicase family. UvrD subfamily.</text>
</comment>
<dbReference type="GO" id="GO:0004386">
    <property type="term" value="F:helicase activity"/>
    <property type="evidence" value="ECO:0007669"/>
    <property type="project" value="UniProtKB-KW"/>
</dbReference>
<evidence type="ECO:0000256" key="13">
    <source>
        <dbReference type="ARBA" id="ARBA00034808"/>
    </source>
</evidence>
<dbReference type="PANTHER" id="PTHR11070:SF55">
    <property type="entry name" value="DNA 3'-5' HELICASE"/>
    <property type="match status" value="1"/>
</dbReference>
<evidence type="ECO:0000313" key="19">
    <source>
        <dbReference type="EMBL" id="MDN4174926.1"/>
    </source>
</evidence>
<evidence type="ECO:0000256" key="8">
    <source>
        <dbReference type="ARBA" id="ARBA00022840"/>
    </source>
</evidence>
<evidence type="ECO:0000256" key="4">
    <source>
        <dbReference type="ARBA" id="ARBA00022763"/>
    </source>
</evidence>
<evidence type="ECO:0000256" key="14">
    <source>
        <dbReference type="ARBA" id="ARBA00048988"/>
    </source>
</evidence>
<evidence type="ECO:0000256" key="2">
    <source>
        <dbReference type="ARBA" id="ARBA00022722"/>
    </source>
</evidence>
<dbReference type="InterPro" id="IPR014016">
    <property type="entry name" value="UvrD-like_ATP-bd"/>
</dbReference>
<keyword evidence="10" id="KW-0234">DNA repair</keyword>
<keyword evidence="4" id="KW-0227">DNA damage</keyword>
<dbReference type="Gene3D" id="1.10.10.160">
    <property type="match status" value="1"/>
</dbReference>
<gene>
    <name evidence="19" type="ORF">QWY28_18330</name>
</gene>
<dbReference type="Gene3D" id="1.10.486.10">
    <property type="entry name" value="PCRA, domain 4"/>
    <property type="match status" value="1"/>
</dbReference>
<evidence type="ECO:0000256" key="12">
    <source>
        <dbReference type="ARBA" id="ARBA00034617"/>
    </source>
</evidence>
<dbReference type="PROSITE" id="PS51198">
    <property type="entry name" value="UVRD_HELICASE_ATP_BIND"/>
    <property type="match status" value="1"/>
</dbReference>
<dbReference type="InterPro" id="IPR027417">
    <property type="entry name" value="P-loop_NTPase"/>
</dbReference>
<keyword evidence="8 15" id="KW-0067">ATP-binding</keyword>
<dbReference type="InterPro" id="IPR013986">
    <property type="entry name" value="DExx_box_DNA_helicase_dom_sf"/>
</dbReference>
<dbReference type="Gene3D" id="3.40.50.300">
    <property type="entry name" value="P-loop containing nucleotide triphosphate hydrolases"/>
    <property type="match status" value="3"/>
</dbReference>
<evidence type="ECO:0000256" key="16">
    <source>
        <dbReference type="SAM" id="MobiDB-lite"/>
    </source>
</evidence>
<dbReference type="PANTHER" id="PTHR11070">
    <property type="entry name" value="UVRD / RECB / PCRA DNA HELICASE FAMILY MEMBER"/>
    <property type="match status" value="1"/>
</dbReference>
<dbReference type="InterPro" id="IPR038726">
    <property type="entry name" value="PDDEXK_AddAB-type"/>
</dbReference>
<protein>
    <recommendedName>
        <fullName evidence="13">DNA 3'-5' helicase</fullName>
        <ecNumber evidence="13">5.6.2.4</ecNumber>
    </recommendedName>
</protein>
<name>A0ABT8FK76_9ACTN</name>
<dbReference type="Gene3D" id="3.90.320.10">
    <property type="match status" value="1"/>
</dbReference>
<dbReference type="InterPro" id="IPR011335">
    <property type="entry name" value="Restrct_endonuc-II-like"/>
</dbReference>
<dbReference type="SUPFAM" id="SSF52980">
    <property type="entry name" value="Restriction endonuclease-like"/>
    <property type="match status" value="1"/>
</dbReference>
<dbReference type="PROSITE" id="PS51217">
    <property type="entry name" value="UVRD_HELICASE_CTER"/>
    <property type="match status" value="1"/>
</dbReference>
<evidence type="ECO:0000256" key="7">
    <source>
        <dbReference type="ARBA" id="ARBA00022839"/>
    </source>
</evidence>
<dbReference type="RefSeq" id="WP_300954025.1">
    <property type="nucleotide sequence ID" value="NZ_JAUHJQ010000009.1"/>
</dbReference>
<evidence type="ECO:0000256" key="5">
    <source>
        <dbReference type="ARBA" id="ARBA00022801"/>
    </source>
</evidence>
<feature type="binding site" evidence="15">
    <location>
        <begin position="49"/>
        <end position="56"/>
    </location>
    <ligand>
        <name>ATP</name>
        <dbReference type="ChEBI" id="CHEBI:30616"/>
    </ligand>
</feature>
<dbReference type="Pfam" id="PF00580">
    <property type="entry name" value="UvrD-helicase"/>
    <property type="match status" value="1"/>
</dbReference>
<dbReference type="GO" id="GO:0016787">
    <property type="term" value="F:hydrolase activity"/>
    <property type="evidence" value="ECO:0007669"/>
    <property type="project" value="UniProtKB-KW"/>
</dbReference>
<keyword evidence="3 15" id="KW-0547">Nucleotide-binding</keyword>
<keyword evidence="5 15" id="KW-0378">Hydrolase</keyword>
<sequence>MTSTVSDRPDVRDITTPEQLRAVMGTDWTFSDQQFAAVTAPLEPAVVIAGAGSGKTTVMAARVVWLVATGRVAPGEILGLTFTTKATAELQTRIRESLRQAGLLPERGTRAPGPDGEEQEVEEPTVATYHSYASALLSEHGLRIGHEPDTRLIADASRYQLAARAVQRYAAPVEQLTDSPRHVVQYLLALDGEMSEHLVGPAEVRAHDERLRPLLLEGMATEHRKTYRALNEKAVAAIDKRAELLGLVEAYRSLKRHHGLMDFSDQIALAARLAAECSEVGETERAKYKVVLLDEYQDTSVAQALMLRRLFSGPEAEAGRGHPVMAVGDPNQAIYGWRGASVSNILEFTREFPTEDGAPGTTYPLTVNRRSDARILATANHLAGELYASRPDLLPLEAKPGAADGEVRAVVHETWDDELAWLGDRVLETHAALSATTDGPCWKGIGVLTRDNAHAAAVFDALSAREVPVEIVGLKGLLRLPEVSEVVATLTLVQDVTANAALLTLLAGPRWAIGPRDLALLGRRARELAGDTSGATAFTDVREQLAAAVEGADPTEIPSLCDALEDPGDLEYSPEARERFVLLAGELRRLRQAVGEPILDLVRRIVETTGIDVELASSVSPAASARRDNLDLFVQAVAEFQAVDGQVTLPALLAWLEAEDEFGQGLDVATPSEADSVKLLTVHRAKGLEWDAVFLVGVTERKFPTNRTRSSWLTVPFVMPTALRGDARDLPQLAGHAPEDLKALGEAVKAHEALEELRLGYVAWTRARHSLWVSAWRWAPHLKSGLGPSAYLCATRDAMAGWGAEPDRWAECAVKGEESPYADRSPDLPWPISHRTAEVERRVEAARRVREADPLTDAELAGGIEDGIEDVLELERVQQWDDEIARLLEEARRDRSPHVEVELPSSLSATSLARLRDDPDALARDLARPMPRQPSSAARFGTRFHAWVEARFGQQLLLDPDELPGRADVDIDDDADLQELIARFEEGPFADRVPVAVEPSFALVVDGQVVRGRIDAVYREDSGAGEGYLVVDWKTGRSGEADPLQLAIYRQAWAELHDLPVERVRAAFYFVRSGRVVEPADLPDRQELAALLRVAEVADR</sequence>
<dbReference type="EC" id="5.6.2.4" evidence="13"/>
<comment type="caution">
    <text evidence="19">The sequence shown here is derived from an EMBL/GenBank/DDBJ whole genome shotgun (WGS) entry which is preliminary data.</text>
</comment>
<dbReference type="InterPro" id="IPR011604">
    <property type="entry name" value="PDDEXK-like_dom_sf"/>
</dbReference>
<feature type="domain" description="UvrD-like helicase ATP-binding" evidence="17">
    <location>
        <begin position="28"/>
        <end position="372"/>
    </location>
</feature>
<keyword evidence="20" id="KW-1185">Reference proteome</keyword>
<keyword evidence="7" id="KW-0269">Exonuclease</keyword>
<evidence type="ECO:0000256" key="9">
    <source>
        <dbReference type="ARBA" id="ARBA00023125"/>
    </source>
</evidence>
<dbReference type="InterPro" id="IPR000212">
    <property type="entry name" value="DNA_helicase_UvrD/REP"/>
</dbReference>
<dbReference type="CDD" id="cd17932">
    <property type="entry name" value="DEXQc_UvrD"/>
    <property type="match status" value="1"/>
</dbReference>
<evidence type="ECO:0000256" key="1">
    <source>
        <dbReference type="ARBA" id="ARBA00009922"/>
    </source>
</evidence>
<evidence type="ECO:0000256" key="10">
    <source>
        <dbReference type="ARBA" id="ARBA00023204"/>
    </source>
</evidence>
<dbReference type="Pfam" id="PF12705">
    <property type="entry name" value="PDDEXK_1"/>
    <property type="match status" value="1"/>
</dbReference>
<proteinExistence type="inferred from homology"/>
<evidence type="ECO:0000256" key="6">
    <source>
        <dbReference type="ARBA" id="ARBA00022806"/>
    </source>
</evidence>
<dbReference type="EMBL" id="JAUHJQ010000009">
    <property type="protein sequence ID" value="MDN4174926.1"/>
    <property type="molecule type" value="Genomic_DNA"/>
</dbReference>
<evidence type="ECO:0000256" key="11">
    <source>
        <dbReference type="ARBA" id="ARBA00023235"/>
    </source>
</evidence>
<keyword evidence="2" id="KW-0540">Nuclease</keyword>
<feature type="domain" description="UvrD-like helicase C-terminal" evidence="18">
    <location>
        <begin position="373"/>
        <end position="687"/>
    </location>
</feature>
<evidence type="ECO:0000259" key="18">
    <source>
        <dbReference type="PROSITE" id="PS51217"/>
    </source>
</evidence>
<comment type="catalytic activity">
    <reaction evidence="12">
        <text>Couples ATP hydrolysis with the unwinding of duplex DNA by translocating in the 3'-5' direction.</text>
        <dbReference type="EC" id="5.6.2.4"/>
    </reaction>
</comment>
<evidence type="ECO:0000259" key="17">
    <source>
        <dbReference type="PROSITE" id="PS51198"/>
    </source>
</evidence>
<organism evidence="19 20">
    <name type="scientific">Nocardioides oceani</name>
    <dbReference type="NCBI Taxonomy" id="3058369"/>
    <lineage>
        <taxon>Bacteria</taxon>
        <taxon>Bacillati</taxon>
        <taxon>Actinomycetota</taxon>
        <taxon>Actinomycetes</taxon>
        <taxon>Propionibacteriales</taxon>
        <taxon>Nocardioidaceae</taxon>
        <taxon>Nocardioides</taxon>
    </lineage>
</organism>